<evidence type="ECO:0000256" key="1">
    <source>
        <dbReference type="SAM" id="MobiDB-lite"/>
    </source>
</evidence>
<dbReference type="AlphaFoldDB" id="V4SBF2"/>
<dbReference type="InParanoid" id="V4SBF2"/>
<reference evidence="2 3" key="1">
    <citation type="submission" date="2013-10" db="EMBL/GenBank/DDBJ databases">
        <authorList>
            <consortium name="International Citrus Genome Consortium"/>
            <person name="Jenkins J."/>
            <person name="Schmutz J."/>
            <person name="Prochnik S."/>
            <person name="Rokhsar D."/>
            <person name="Gmitter F."/>
            <person name="Ollitrault P."/>
            <person name="Machado M."/>
            <person name="Talon M."/>
            <person name="Wincker P."/>
            <person name="Jaillon O."/>
            <person name="Morgante M."/>
        </authorList>
    </citation>
    <scope>NUCLEOTIDE SEQUENCE</scope>
    <source>
        <strain evidence="3">cv. Clemenules</strain>
    </source>
</reference>
<dbReference type="PANTHER" id="PTHR34461:SF4">
    <property type="entry name" value="OS01G0101800 PROTEIN"/>
    <property type="match status" value="1"/>
</dbReference>
<dbReference type="Gramene" id="ESR34281">
    <property type="protein sequence ID" value="ESR34281"/>
    <property type="gene ID" value="CICLE_v10006158mg"/>
</dbReference>
<gene>
    <name evidence="2" type="ORF">CICLE_v10006158mg</name>
</gene>
<organism evidence="2 3">
    <name type="scientific">Citrus clementina</name>
    <name type="common">Clementine</name>
    <name type="synonym">Citrus deliciosa x Citrus sinensis</name>
    <dbReference type="NCBI Taxonomy" id="85681"/>
    <lineage>
        <taxon>Eukaryota</taxon>
        <taxon>Viridiplantae</taxon>
        <taxon>Streptophyta</taxon>
        <taxon>Embryophyta</taxon>
        <taxon>Tracheophyta</taxon>
        <taxon>Spermatophyta</taxon>
        <taxon>Magnoliopsida</taxon>
        <taxon>eudicotyledons</taxon>
        <taxon>Gunneridae</taxon>
        <taxon>Pentapetalae</taxon>
        <taxon>rosids</taxon>
        <taxon>malvids</taxon>
        <taxon>Sapindales</taxon>
        <taxon>Rutaceae</taxon>
        <taxon>Aurantioideae</taxon>
        <taxon>Citrus</taxon>
    </lineage>
</organism>
<proteinExistence type="predicted"/>
<sequence length="148" mass="16669">MCSRDKLFFPKKPKKFEEGSVEESAQSTPPDIDLFVDTKEAEENGNPNVGFVPEKQSNKIDQKNSRIKSFLRPCFRVKLFKAPGSFSYRRLLPYLMDISEENSSNPPAPPLVSDYQERPLGNPKGNDYHAEHHTGHYNALPISAADAS</sequence>
<dbReference type="PANTHER" id="PTHR34461">
    <property type="entry name" value="EXPRESSED PROTEIN"/>
    <property type="match status" value="1"/>
</dbReference>
<dbReference type="KEGG" id="cic:CICLE_v10006158mg"/>
<evidence type="ECO:0000313" key="3">
    <source>
        <dbReference type="Proteomes" id="UP000030687"/>
    </source>
</evidence>
<accession>V4SBF2</accession>
<name>V4SBF2_CITCL</name>
<feature type="region of interest" description="Disordered" evidence="1">
    <location>
        <begin position="99"/>
        <end position="148"/>
    </location>
</feature>
<evidence type="ECO:0000313" key="2">
    <source>
        <dbReference type="EMBL" id="ESR34281.1"/>
    </source>
</evidence>
<dbReference type="EMBL" id="KI537036">
    <property type="protein sequence ID" value="ESR34281.1"/>
    <property type="molecule type" value="Genomic_DNA"/>
</dbReference>
<dbReference type="Proteomes" id="UP000030687">
    <property type="component" value="Unassembled WGS sequence"/>
</dbReference>
<feature type="region of interest" description="Disordered" evidence="1">
    <location>
        <begin position="1"/>
        <end position="32"/>
    </location>
</feature>
<protein>
    <submittedName>
        <fullName evidence="2">Uncharacterized protein</fullName>
    </submittedName>
</protein>
<keyword evidence="3" id="KW-1185">Reference proteome</keyword>